<organism evidence="2 3">
    <name type="scientific">Pleurodeles waltl</name>
    <name type="common">Iberian ribbed newt</name>
    <dbReference type="NCBI Taxonomy" id="8319"/>
    <lineage>
        <taxon>Eukaryota</taxon>
        <taxon>Metazoa</taxon>
        <taxon>Chordata</taxon>
        <taxon>Craniata</taxon>
        <taxon>Vertebrata</taxon>
        <taxon>Euteleostomi</taxon>
        <taxon>Amphibia</taxon>
        <taxon>Batrachia</taxon>
        <taxon>Caudata</taxon>
        <taxon>Salamandroidea</taxon>
        <taxon>Salamandridae</taxon>
        <taxon>Pleurodelinae</taxon>
        <taxon>Pleurodeles</taxon>
    </lineage>
</organism>
<comment type="caution">
    <text evidence="2">The sequence shown here is derived from an EMBL/GenBank/DDBJ whole genome shotgun (WGS) entry which is preliminary data.</text>
</comment>
<evidence type="ECO:0000313" key="2">
    <source>
        <dbReference type="EMBL" id="KAJ1107507.1"/>
    </source>
</evidence>
<protein>
    <submittedName>
        <fullName evidence="2">Uncharacterized protein</fullName>
    </submittedName>
</protein>
<feature type="compositionally biased region" description="Polar residues" evidence="1">
    <location>
        <begin position="98"/>
        <end position="113"/>
    </location>
</feature>
<evidence type="ECO:0000256" key="1">
    <source>
        <dbReference type="SAM" id="MobiDB-lite"/>
    </source>
</evidence>
<accession>A0AAV7MYV4</accession>
<sequence length="149" mass="17138">MELLTQSPGGWTRRSSTESSYEFWVAEIEEEGAGDEWERERTKSRTEENSTKEEMRSRRSEDKENERSQDSEDESEGRSAESLEGENASERRRGASLRWTTGIYSQPRSQRNVAEQARKLLEIYTTKGHYKSLSEAGKKNVAPLSLLRA</sequence>
<feature type="region of interest" description="Disordered" evidence="1">
    <location>
        <begin position="25"/>
        <end position="113"/>
    </location>
</feature>
<keyword evidence="3" id="KW-1185">Reference proteome</keyword>
<dbReference type="EMBL" id="JANPWB010000013">
    <property type="protein sequence ID" value="KAJ1107507.1"/>
    <property type="molecule type" value="Genomic_DNA"/>
</dbReference>
<gene>
    <name evidence="2" type="ORF">NDU88_004897</name>
</gene>
<proteinExistence type="predicted"/>
<reference evidence="2" key="1">
    <citation type="journal article" date="2022" name="bioRxiv">
        <title>Sequencing and chromosome-scale assembly of the giantPleurodeles waltlgenome.</title>
        <authorList>
            <person name="Brown T."/>
            <person name="Elewa A."/>
            <person name="Iarovenko S."/>
            <person name="Subramanian E."/>
            <person name="Araus A.J."/>
            <person name="Petzold A."/>
            <person name="Susuki M."/>
            <person name="Suzuki K.-i.T."/>
            <person name="Hayashi T."/>
            <person name="Toyoda A."/>
            <person name="Oliveira C."/>
            <person name="Osipova E."/>
            <person name="Leigh N.D."/>
            <person name="Simon A."/>
            <person name="Yun M.H."/>
        </authorList>
    </citation>
    <scope>NUCLEOTIDE SEQUENCE</scope>
    <source>
        <strain evidence="2">20211129_DDA</strain>
        <tissue evidence="2">Liver</tissue>
    </source>
</reference>
<feature type="compositionally biased region" description="Basic and acidic residues" evidence="1">
    <location>
        <begin position="36"/>
        <end position="81"/>
    </location>
</feature>
<dbReference type="Proteomes" id="UP001066276">
    <property type="component" value="Chromosome 9"/>
</dbReference>
<name>A0AAV7MYV4_PLEWA</name>
<feature type="region of interest" description="Disordered" evidence="1">
    <location>
        <begin position="130"/>
        <end position="149"/>
    </location>
</feature>
<dbReference type="AlphaFoldDB" id="A0AAV7MYV4"/>
<evidence type="ECO:0000313" key="3">
    <source>
        <dbReference type="Proteomes" id="UP001066276"/>
    </source>
</evidence>